<name>A0A0S7YHS0_UNCT6</name>
<dbReference type="InterPro" id="IPR016195">
    <property type="entry name" value="Pol/histidinol_Pase-like"/>
</dbReference>
<dbReference type="AlphaFoldDB" id="A0A0S7YHS0"/>
<accession>A0A0S7YHS0</accession>
<dbReference type="Pfam" id="PF02811">
    <property type="entry name" value="PHP"/>
    <property type="match status" value="1"/>
</dbReference>
<evidence type="ECO:0000313" key="3">
    <source>
        <dbReference type="Proteomes" id="UP000051012"/>
    </source>
</evidence>
<dbReference type="InterPro" id="IPR004013">
    <property type="entry name" value="PHP_dom"/>
</dbReference>
<dbReference type="PANTHER" id="PTHR42924">
    <property type="entry name" value="EXONUCLEASE"/>
    <property type="match status" value="1"/>
</dbReference>
<dbReference type="GO" id="GO:0035312">
    <property type="term" value="F:5'-3' DNA exonuclease activity"/>
    <property type="evidence" value="ECO:0007669"/>
    <property type="project" value="TreeGrafter"/>
</dbReference>
<reference evidence="2 3" key="1">
    <citation type="journal article" date="2015" name="Microbiome">
        <title>Genomic resolution of linkages in carbon, nitrogen, and sulfur cycling among widespread estuary sediment bacteria.</title>
        <authorList>
            <person name="Baker B.J."/>
            <person name="Lazar C.S."/>
            <person name="Teske A.P."/>
            <person name="Dick G.J."/>
        </authorList>
    </citation>
    <scope>NUCLEOTIDE SEQUENCE [LARGE SCALE GENOMIC DNA]</scope>
    <source>
        <strain evidence="2">DG_78</strain>
    </source>
</reference>
<dbReference type="SMART" id="SM00481">
    <property type="entry name" value="POLIIIAc"/>
    <property type="match status" value="1"/>
</dbReference>
<evidence type="ECO:0000259" key="1">
    <source>
        <dbReference type="SMART" id="SM00481"/>
    </source>
</evidence>
<dbReference type="SUPFAM" id="SSF89550">
    <property type="entry name" value="PHP domain-like"/>
    <property type="match status" value="1"/>
</dbReference>
<sequence length="272" mass="31042">MYADLHIHSTYSDGLFTPSEIVTMCKELRIEMIAITDHDTVSCIQETKDAACNILDIIPAVEMSSNIGEIDIHILGYYIDCEDGGLLEYFEDFKQHRCARAKRIVDKLFHDGIELNFDHIKSVHQNSSLGRPHIAEALVEHGYVNSINEAFVKYLGYQAPYYEPKKDIHPKEAIRKIRTWKGIPVIAHPGVINDDTLIHQLISDGIYGIEVWHPDHNQRCQDKFYAIAKRDGLLMTGGSDFHGFQGTYSQIGKYGCGEIEVLRLKECWDCER</sequence>
<dbReference type="InterPro" id="IPR003141">
    <property type="entry name" value="Pol/His_phosphatase_N"/>
</dbReference>
<comment type="caution">
    <text evidence="2">The sequence shown here is derived from an EMBL/GenBank/DDBJ whole genome shotgun (WGS) entry which is preliminary data.</text>
</comment>
<dbReference type="CDD" id="cd07438">
    <property type="entry name" value="PHP_HisPPase_AMP"/>
    <property type="match status" value="1"/>
</dbReference>
<dbReference type="EMBL" id="LJNI01000015">
    <property type="protein sequence ID" value="KPJ74106.1"/>
    <property type="molecule type" value="Genomic_DNA"/>
</dbReference>
<dbReference type="GO" id="GO:0004534">
    <property type="term" value="F:5'-3' RNA exonuclease activity"/>
    <property type="evidence" value="ECO:0007669"/>
    <property type="project" value="TreeGrafter"/>
</dbReference>
<dbReference type="PANTHER" id="PTHR42924:SF3">
    <property type="entry name" value="POLYMERASE_HISTIDINOL PHOSPHATASE N-TERMINAL DOMAIN-CONTAINING PROTEIN"/>
    <property type="match status" value="1"/>
</dbReference>
<evidence type="ECO:0000313" key="2">
    <source>
        <dbReference type="EMBL" id="KPJ74106.1"/>
    </source>
</evidence>
<feature type="domain" description="Polymerase/histidinol phosphatase N-terminal" evidence="1">
    <location>
        <begin position="3"/>
        <end position="67"/>
    </location>
</feature>
<dbReference type="Proteomes" id="UP000051012">
    <property type="component" value="Unassembled WGS sequence"/>
</dbReference>
<organism evidence="2 3">
    <name type="scientific">candidate division TA06 bacterium DG_78</name>
    <dbReference type="NCBI Taxonomy" id="1703772"/>
    <lineage>
        <taxon>Bacteria</taxon>
        <taxon>Bacteria division TA06</taxon>
    </lineage>
</organism>
<dbReference type="PATRIC" id="fig|1703772.3.peg.693"/>
<proteinExistence type="predicted"/>
<protein>
    <recommendedName>
        <fullName evidence="1">Polymerase/histidinol phosphatase N-terminal domain-containing protein</fullName>
    </recommendedName>
</protein>
<gene>
    <name evidence="2" type="ORF">AMJ52_01930</name>
</gene>
<dbReference type="InterPro" id="IPR052018">
    <property type="entry name" value="PHP_domain"/>
</dbReference>
<dbReference type="Gene3D" id="1.10.150.650">
    <property type="match status" value="1"/>
</dbReference>
<dbReference type="Gene3D" id="3.20.20.140">
    <property type="entry name" value="Metal-dependent hydrolases"/>
    <property type="match status" value="1"/>
</dbReference>